<keyword evidence="1" id="KW-0732">Signal</keyword>
<dbReference type="Gene3D" id="2.60.120.260">
    <property type="entry name" value="Galactose-binding domain-like"/>
    <property type="match status" value="1"/>
</dbReference>
<evidence type="ECO:0000256" key="1">
    <source>
        <dbReference type="SAM" id="SignalP"/>
    </source>
</evidence>
<keyword evidence="4" id="KW-1185">Reference proteome</keyword>
<gene>
    <name evidence="3" type="ORF">ACFOUW_16820</name>
</gene>
<dbReference type="RefSeq" id="WP_205118798.1">
    <property type="nucleotide sequence ID" value="NZ_JAFBCM010000001.1"/>
</dbReference>
<name>A0ABV7YD03_9ACTN</name>
<proteinExistence type="predicted"/>
<dbReference type="PANTHER" id="PTHR30383:SF5">
    <property type="entry name" value="SGNH HYDROLASE-TYPE ESTERASE DOMAIN-CONTAINING PROTEIN"/>
    <property type="match status" value="1"/>
</dbReference>
<dbReference type="PANTHER" id="PTHR30383">
    <property type="entry name" value="THIOESTERASE 1/PROTEASE 1/LYSOPHOSPHOLIPASE L1"/>
    <property type="match status" value="1"/>
</dbReference>
<dbReference type="Proteomes" id="UP001595699">
    <property type="component" value="Unassembled WGS sequence"/>
</dbReference>
<dbReference type="EMBL" id="JBHRZH010000015">
    <property type="protein sequence ID" value="MFC3762507.1"/>
    <property type="molecule type" value="Genomic_DNA"/>
</dbReference>
<reference evidence="4" key="1">
    <citation type="journal article" date="2019" name="Int. J. Syst. Evol. Microbiol.">
        <title>The Global Catalogue of Microorganisms (GCM) 10K type strain sequencing project: providing services to taxonomists for standard genome sequencing and annotation.</title>
        <authorList>
            <consortium name="The Broad Institute Genomics Platform"/>
            <consortium name="The Broad Institute Genome Sequencing Center for Infectious Disease"/>
            <person name="Wu L."/>
            <person name="Ma J."/>
        </authorList>
    </citation>
    <scope>NUCLEOTIDE SEQUENCE [LARGE SCALE GENOMIC DNA]</scope>
    <source>
        <strain evidence="4">CGMCC 4.7241</strain>
    </source>
</reference>
<dbReference type="PROSITE" id="PS51175">
    <property type="entry name" value="CBM6"/>
    <property type="match status" value="1"/>
</dbReference>
<dbReference type="Pfam" id="PF13472">
    <property type="entry name" value="Lipase_GDSL_2"/>
    <property type="match status" value="1"/>
</dbReference>
<organism evidence="3 4">
    <name type="scientific">Tenggerimyces flavus</name>
    <dbReference type="NCBI Taxonomy" id="1708749"/>
    <lineage>
        <taxon>Bacteria</taxon>
        <taxon>Bacillati</taxon>
        <taxon>Actinomycetota</taxon>
        <taxon>Actinomycetes</taxon>
        <taxon>Propionibacteriales</taxon>
        <taxon>Nocardioidaceae</taxon>
        <taxon>Tenggerimyces</taxon>
    </lineage>
</organism>
<dbReference type="SUPFAM" id="SSF52266">
    <property type="entry name" value="SGNH hydrolase"/>
    <property type="match status" value="1"/>
</dbReference>
<dbReference type="InterPro" id="IPR008979">
    <property type="entry name" value="Galactose-bd-like_sf"/>
</dbReference>
<feature type="domain" description="CBM6" evidence="2">
    <location>
        <begin position="245"/>
        <end position="368"/>
    </location>
</feature>
<dbReference type="InterPro" id="IPR013830">
    <property type="entry name" value="SGNH_hydro"/>
</dbReference>
<evidence type="ECO:0000259" key="2">
    <source>
        <dbReference type="PROSITE" id="PS51175"/>
    </source>
</evidence>
<dbReference type="Gene3D" id="3.40.50.1110">
    <property type="entry name" value="SGNH hydrolase"/>
    <property type="match status" value="1"/>
</dbReference>
<dbReference type="SUPFAM" id="SSF49785">
    <property type="entry name" value="Galactose-binding domain-like"/>
    <property type="match status" value="1"/>
</dbReference>
<dbReference type="InterPro" id="IPR051532">
    <property type="entry name" value="Ester_Hydrolysis_Enzymes"/>
</dbReference>
<sequence length="371" mass="38289">MKSGVKAWAMKLGGLVGGSAILAAGGLASSGQAPDQSLVPVEAAATVRIMPLGDSNTAGADSAQGGYRTDLWQLLAADGREVDFVGSGSAGGPALPDKNHEGHGGWTIQQIHDNVIGWLQTQQPQVVLLQIGTNDMYTDASTAGAPARMTALLNRITSTAPDAEVIVTTLPPLADANHNRRVQAFNQLLPGLVGSLAGAGRNVRLTDTGSALIQGDLIDPFHPGYGAVSRAAARWYTALTGIELTRYEAEQTSNATLVNAVRLGSNVSSSGGTKVGKIDFADSSVTFTVQAATAGPHRIRIRGGNGMTTVCSHNLSVNGGAATSVQYQPLGWENWTMVGVDLTLNAGPNTLKFTKGACFAEIDALYLSGPS</sequence>
<evidence type="ECO:0000313" key="4">
    <source>
        <dbReference type="Proteomes" id="UP001595699"/>
    </source>
</evidence>
<evidence type="ECO:0000313" key="3">
    <source>
        <dbReference type="EMBL" id="MFC3762507.1"/>
    </source>
</evidence>
<accession>A0ABV7YD03</accession>
<dbReference type="InterPro" id="IPR036514">
    <property type="entry name" value="SGNH_hydro_sf"/>
</dbReference>
<dbReference type="InterPro" id="IPR005084">
    <property type="entry name" value="CBM6"/>
</dbReference>
<protein>
    <submittedName>
        <fullName evidence="3">GDSL-type esterase/lipase family protein</fullName>
    </submittedName>
</protein>
<feature type="signal peptide" evidence="1">
    <location>
        <begin position="1"/>
        <end position="22"/>
    </location>
</feature>
<dbReference type="CDD" id="cd01833">
    <property type="entry name" value="XynB_like"/>
    <property type="match status" value="1"/>
</dbReference>
<feature type="chain" id="PRO_5045770059" evidence="1">
    <location>
        <begin position="23"/>
        <end position="371"/>
    </location>
</feature>
<comment type="caution">
    <text evidence="3">The sequence shown here is derived from an EMBL/GenBank/DDBJ whole genome shotgun (WGS) entry which is preliminary data.</text>
</comment>